<sequence>MRLTDTSRVMPTCRQNRTGLAHKGPTRPAPDGRCCGKGAANSHRHKVLRQKDMDCGPYLPEPEAGADWVGGA</sequence>
<dbReference type="RefSeq" id="WP_206752699.1">
    <property type="nucleotide sequence ID" value="NZ_JAMYZY010000009.1"/>
</dbReference>
<evidence type="ECO:0000313" key="3">
    <source>
        <dbReference type="Proteomes" id="UP001523528"/>
    </source>
</evidence>
<name>A0ABT1EZB8_9PROT</name>
<feature type="compositionally biased region" description="Polar residues" evidence="1">
    <location>
        <begin position="1"/>
        <end position="18"/>
    </location>
</feature>
<evidence type="ECO:0000256" key="1">
    <source>
        <dbReference type="SAM" id="MobiDB-lite"/>
    </source>
</evidence>
<organism evidence="2 3">
    <name type="scientific">Acetobacter lambici</name>
    <dbReference type="NCBI Taxonomy" id="1332824"/>
    <lineage>
        <taxon>Bacteria</taxon>
        <taxon>Pseudomonadati</taxon>
        <taxon>Pseudomonadota</taxon>
        <taxon>Alphaproteobacteria</taxon>
        <taxon>Acetobacterales</taxon>
        <taxon>Acetobacteraceae</taxon>
        <taxon>Acetobacter</taxon>
    </lineage>
</organism>
<feature type="region of interest" description="Disordered" evidence="1">
    <location>
        <begin position="1"/>
        <end position="34"/>
    </location>
</feature>
<keyword evidence="3" id="KW-1185">Reference proteome</keyword>
<gene>
    <name evidence="2" type="ORF">NKW50_06765</name>
</gene>
<dbReference type="Proteomes" id="UP001523528">
    <property type="component" value="Unassembled WGS sequence"/>
</dbReference>
<feature type="region of interest" description="Disordered" evidence="1">
    <location>
        <begin position="53"/>
        <end position="72"/>
    </location>
</feature>
<proteinExistence type="predicted"/>
<dbReference type="EMBL" id="JAMYZZ010000008">
    <property type="protein sequence ID" value="MCP1258289.1"/>
    <property type="molecule type" value="Genomic_DNA"/>
</dbReference>
<reference evidence="2 3" key="1">
    <citation type="submission" date="2022-06" db="EMBL/GenBank/DDBJ databases">
        <title>Acetobacer genomes from food samples.</title>
        <authorList>
            <person name="Sombolestani A."/>
        </authorList>
    </citation>
    <scope>NUCLEOTIDE SEQUENCE [LARGE SCALE GENOMIC DNA]</scope>
    <source>
        <strain evidence="2 3">R-83285</strain>
    </source>
</reference>
<protein>
    <submittedName>
        <fullName evidence="2">Uncharacterized protein</fullName>
    </submittedName>
</protein>
<comment type="caution">
    <text evidence="2">The sequence shown here is derived from an EMBL/GenBank/DDBJ whole genome shotgun (WGS) entry which is preliminary data.</text>
</comment>
<evidence type="ECO:0000313" key="2">
    <source>
        <dbReference type="EMBL" id="MCP1258289.1"/>
    </source>
</evidence>
<accession>A0ABT1EZB8</accession>